<organism evidence="2 3">
    <name type="scientific">Phycomyces blakesleeanus (strain ATCC 8743b / DSM 1359 / FGSC 10004 / NBRC 33097 / NRRL 1555)</name>
    <dbReference type="NCBI Taxonomy" id="763407"/>
    <lineage>
        <taxon>Eukaryota</taxon>
        <taxon>Fungi</taxon>
        <taxon>Fungi incertae sedis</taxon>
        <taxon>Mucoromycota</taxon>
        <taxon>Mucoromycotina</taxon>
        <taxon>Mucoromycetes</taxon>
        <taxon>Mucorales</taxon>
        <taxon>Phycomycetaceae</taxon>
        <taxon>Phycomyces</taxon>
    </lineage>
</organism>
<dbReference type="VEuPathDB" id="FungiDB:PHYBLDRAFT_147477"/>
<protein>
    <recommendedName>
        <fullName evidence="1">F-box domain-containing protein</fullName>
    </recommendedName>
</protein>
<dbReference type="Gene3D" id="1.20.1280.50">
    <property type="match status" value="1"/>
</dbReference>
<proteinExistence type="predicted"/>
<dbReference type="OrthoDB" id="2243238at2759"/>
<evidence type="ECO:0000313" key="2">
    <source>
        <dbReference type="EMBL" id="OAD71723.1"/>
    </source>
</evidence>
<dbReference type="Gene3D" id="3.80.10.10">
    <property type="entry name" value="Ribonuclease Inhibitor"/>
    <property type="match status" value="1"/>
</dbReference>
<evidence type="ECO:0000313" key="3">
    <source>
        <dbReference type="Proteomes" id="UP000077315"/>
    </source>
</evidence>
<dbReference type="SUPFAM" id="SSF81383">
    <property type="entry name" value="F-box domain"/>
    <property type="match status" value="1"/>
</dbReference>
<gene>
    <name evidence="2" type="ORF">PHYBLDRAFT_147477</name>
</gene>
<dbReference type="SUPFAM" id="SSF52047">
    <property type="entry name" value="RNI-like"/>
    <property type="match status" value="1"/>
</dbReference>
<dbReference type="InParanoid" id="A0A162U250"/>
<dbReference type="AlphaFoldDB" id="A0A162U250"/>
<dbReference type="InterPro" id="IPR032675">
    <property type="entry name" value="LRR_dom_sf"/>
</dbReference>
<dbReference type="RefSeq" id="XP_018289763.1">
    <property type="nucleotide sequence ID" value="XM_018431875.1"/>
</dbReference>
<keyword evidence="3" id="KW-1185">Reference proteome</keyword>
<feature type="domain" description="F-box" evidence="1">
    <location>
        <begin position="1"/>
        <end position="49"/>
    </location>
</feature>
<dbReference type="Proteomes" id="UP000077315">
    <property type="component" value="Unassembled WGS sequence"/>
</dbReference>
<sequence>MAPQLPYEILSNIASRVPKEKLINCALVCKHWTEAFLDAFWHETKFEEVNIMKEMSTESNMGRVCFKNAHRVRELTLDCVPLDDMKNFSKLQRIYSGIKSLDYLDPYTAHQGFYIINWGSWKLLSRLRMEFEYSVPVIFEKLFTKLSELPSLTHLTLEAVSGYPGYDDEQTISWQDIDCLHNTLPQLEFLKCTYTFEPISRNDIDKIKHVTPVHALTSMHHKHDYVDASWIFYLALKLPNLIHIEFEDGLKDDHMDPMSYNQKHYLEDIKLLATLDQFFPRLQSAVTFTGSQNGWPFSIFYDTLQHFGVKISNVRVYDCRFPGGPLDGHDRCMRPISESLQISWQELTFSHFHIPITTNFLSYPNLVELRMESRYDIEIDIVIDKCPVLKVLNLYNSKICLSRLPLYRLSEHPLKKLRLIRCETNAHVLKYVSVCCKTLSILKLSSVQLYGLRFKKTGQLVLDMPFTQLNTLILFSIQLNCSPVKSFAIEQLDNVGTDQSNSSRKQQTTRSNWYHTSLIKTGKISKMSAWELGKRDIEYAEKYYQSFIRRKGYEKKFGNMGQYRGGYLQKRFWKRDLQLGTLVLRFKSVKNSFFDFGRFC</sequence>
<dbReference type="Pfam" id="PF12937">
    <property type="entry name" value="F-box-like"/>
    <property type="match status" value="1"/>
</dbReference>
<dbReference type="InterPro" id="IPR036047">
    <property type="entry name" value="F-box-like_dom_sf"/>
</dbReference>
<dbReference type="PROSITE" id="PS50181">
    <property type="entry name" value="FBOX"/>
    <property type="match status" value="1"/>
</dbReference>
<dbReference type="GeneID" id="28992781"/>
<evidence type="ECO:0000259" key="1">
    <source>
        <dbReference type="PROSITE" id="PS50181"/>
    </source>
</evidence>
<dbReference type="InterPro" id="IPR001810">
    <property type="entry name" value="F-box_dom"/>
</dbReference>
<name>A0A162U250_PHYB8</name>
<dbReference type="EMBL" id="KV440985">
    <property type="protein sequence ID" value="OAD71723.1"/>
    <property type="molecule type" value="Genomic_DNA"/>
</dbReference>
<dbReference type="SMART" id="SM00256">
    <property type="entry name" value="FBOX"/>
    <property type="match status" value="1"/>
</dbReference>
<reference evidence="3" key="1">
    <citation type="submission" date="2015-06" db="EMBL/GenBank/DDBJ databases">
        <title>Expansion of signal transduction pathways in fungi by whole-genome duplication.</title>
        <authorList>
            <consortium name="DOE Joint Genome Institute"/>
            <person name="Corrochano L.M."/>
            <person name="Kuo A."/>
            <person name="Marcet-Houben M."/>
            <person name="Polaino S."/>
            <person name="Salamov A."/>
            <person name="Villalobos J.M."/>
            <person name="Alvarez M.I."/>
            <person name="Avalos J."/>
            <person name="Benito E.P."/>
            <person name="Benoit I."/>
            <person name="Burger G."/>
            <person name="Camino L.P."/>
            <person name="Canovas D."/>
            <person name="Cerda-Olmedo E."/>
            <person name="Cheng J.-F."/>
            <person name="Dominguez A."/>
            <person name="Elias M."/>
            <person name="Eslava A.P."/>
            <person name="Glaser F."/>
            <person name="Grimwood J."/>
            <person name="Gutierrez G."/>
            <person name="Heitman J."/>
            <person name="Henrissat B."/>
            <person name="Iturriaga E.A."/>
            <person name="Lang B.F."/>
            <person name="Lavin J.L."/>
            <person name="Lee S."/>
            <person name="Li W."/>
            <person name="Lindquist E."/>
            <person name="Lopez-Garcia S."/>
            <person name="Luque E.M."/>
            <person name="Marcos A.T."/>
            <person name="Martin J."/>
            <person name="McCluskey K."/>
            <person name="Medina H.R."/>
            <person name="Miralles-Duran A."/>
            <person name="Miyazaki A."/>
            <person name="Munoz-Torres E."/>
            <person name="Oguiza J.A."/>
            <person name="Ohm R."/>
            <person name="Olmedo M."/>
            <person name="Orejas M."/>
            <person name="Ortiz-Castellanos L."/>
            <person name="Pisabarro A.G."/>
            <person name="Rodriguez-Romero J."/>
            <person name="Ruiz-Herrera J."/>
            <person name="Ruiz-Vazquez R."/>
            <person name="Sanz C."/>
            <person name="Schackwitz W."/>
            <person name="Schmutz J."/>
            <person name="Shahriari M."/>
            <person name="Shelest E."/>
            <person name="Silva-Franco F."/>
            <person name="Soanes D."/>
            <person name="Syed K."/>
            <person name="Tagua V.G."/>
            <person name="Talbot N.J."/>
            <person name="Thon M."/>
            <person name="De vries R.P."/>
            <person name="Wiebenga A."/>
            <person name="Yadav J.S."/>
            <person name="Braun E.L."/>
            <person name="Baker S."/>
            <person name="Garre V."/>
            <person name="Horwitz B."/>
            <person name="Torres-Martinez S."/>
            <person name="Idnurm A."/>
            <person name="Herrera-Estrella A."/>
            <person name="Gabaldon T."/>
            <person name="Grigoriev I.V."/>
        </authorList>
    </citation>
    <scope>NUCLEOTIDE SEQUENCE [LARGE SCALE GENOMIC DNA]</scope>
    <source>
        <strain evidence="3">NRRL 1555(-)</strain>
    </source>
</reference>
<accession>A0A162U250</accession>